<evidence type="ECO:0000313" key="3">
    <source>
        <dbReference type="Proteomes" id="UP001595733"/>
    </source>
</evidence>
<dbReference type="Proteomes" id="UP001595733">
    <property type="component" value="Unassembled WGS sequence"/>
</dbReference>
<dbReference type="PANTHER" id="PTHR39175">
    <property type="entry name" value="FAMILY PROTEIN, PUTATIVE (AFU_ORTHOLOGUE AFUA_3G15060)-RELATED"/>
    <property type="match status" value="1"/>
</dbReference>
<dbReference type="InterPro" id="IPR029068">
    <property type="entry name" value="Glyas_Bleomycin-R_OHBP_Dase"/>
</dbReference>
<dbReference type="Pfam" id="PF00903">
    <property type="entry name" value="Glyoxalase"/>
    <property type="match status" value="1"/>
</dbReference>
<dbReference type="InterPro" id="IPR004360">
    <property type="entry name" value="Glyas_Fos-R_dOase_dom"/>
</dbReference>
<evidence type="ECO:0000259" key="1">
    <source>
        <dbReference type="PROSITE" id="PS51819"/>
    </source>
</evidence>
<evidence type="ECO:0000313" key="2">
    <source>
        <dbReference type="EMBL" id="MFC4355004.1"/>
    </source>
</evidence>
<name>A0ABV8UUY6_9BACL</name>
<organism evidence="2 3">
    <name type="scientific">Chryseomicrobium palamuruense</name>
    <dbReference type="NCBI Taxonomy" id="682973"/>
    <lineage>
        <taxon>Bacteria</taxon>
        <taxon>Bacillati</taxon>
        <taxon>Bacillota</taxon>
        <taxon>Bacilli</taxon>
        <taxon>Bacillales</taxon>
        <taxon>Caryophanaceae</taxon>
        <taxon>Chryseomicrobium</taxon>
    </lineage>
</organism>
<dbReference type="SUPFAM" id="SSF54593">
    <property type="entry name" value="Glyoxalase/Bleomycin resistance protein/Dihydroxybiphenyl dioxygenase"/>
    <property type="match status" value="1"/>
</dbReference>
<dbReference type="PANTHER" id="PTHR39175:SF1">
    <property type="entry name" value="FAMILY PROTEIN, PUTATIVE (AFU_ORTHOLOGUE AFUA_3G15060)-RELATED"/>
    <property type="match status" value="1"/>
</dbReference>
<dbReference type="Gene3D" id="3.10.180.10">
    <property type="entry name" value="2,3-Dihydroxybiphenyl 1,2-Dioxygenase, domain 1"/>
    <property type="match status" value="1"/>
</dbReference>
<dbReference type="EMBL" id="JBHSEF010000021">
    <property type="protein sequence ID" value="MFC4355004.1"/>
    <property type="molecule type" value="Genomic_DNA"/>
</dbReference>
<dbReference type="InterPro" id="IPR037523">
    <property type="entry name" value="VOC_core"/>
</dbReference>
<protein>
    <submittedName>
        <fullName evidence="2">VOC family protein</fullName>
    </submittedName>
</protein>
<proteinExistence type="predicted"/>
<sequence>MIQGLHHAQITIPKGTEIEGKAFYCDVLNLEEIQKPESLQGRGGFWLKVGMQEVHVGTEEGFDRSTTKAHLAYLVSNLDVWKRTLESEGIEILSGIPIPGYDRFEFRDPFGNRVEMIQKL</sequence>
<gene>
    <name evidence="2" type="ORF">ACFO0S_08090</name>
</gene>
<reference evidence="3" key="1">
    <citation type="journal article" date="2019" name="Int. J. Syst. Evol. Microbiol.">
        <title>The Global Catalogue of Microorganisms (GCM) 10K type strain sequencing project: providing services to taxonomists for standard genome sequencing and annotation.</title>
        <authorList>
            <consortium name="The Broad Institute Genomics Platform"/>
            <consortium name="The Broad Institute Genome Sequencing Center for Infectious Disease"/>
            <person name="Wu L."/>
            <person name="Ma J."/>
        </authorList>
    </citation>
    <scope>NUCLEOTIDE SEQUENCE [LARGE SCALE GENOMIC DNA]</scope>
    <source>
        <strain evidence="3">CCUG 50353</strain>
    </source>
</reference>
<comment type="caution">
    <text evidence="2">The sequence shown here is derived from an EMBL/GenBank/DDBJ whole genome shotgun (WGS) entry which is preliminary data.</text>
</comment>
<keyword evidence="3" id="KW-1185">Reference proteome</keyword>
<feature type="domain" description="VOC" evidence="1">
    <location>
        <begin position="4"/>
        <end position="119"/>
    </location>
</feature>
<accession>A0ABV8UUY6</accession>
<dbReference type="RefSeq" id="WP_378141310.1">
    <property type="nucleotide sequence ID" value="NZ_JBHSEF010000021.1"/>
</dbReference>
<dbReference type="PROSITE" id="PS51819">
    <property type="entry name" value="VOC"/>
    <property type="match status" value="1"/>
</dbReference>